<keyword evidence="1" id="KW-0560">Oxidoreductase</keyword>
<evidence type="ECO:0000313" key="2">
    <source>
        <dbReference type="Proteomes" id="UP000016895"/>
    </source>
</evidence>
<dbReference type="OrthoDB" id="9793039at2"/>
<sequence>MKVHYLEIVTPDVDSVCKAYEVAQKISFGGADELLGGARTGVFSDGSIVGVRAPLRETETPVTRPYWLVEDIEQAVIDVKDQGAEIAVPPLEIPGKGTFAIYILGSIEQGLWQL</sequence>
<dbReference type="STRING" id="28173.VIBNI_B1275"/>
<keyword evidence="1" id="KW-0223">Dioxygenase</keyword>
<dbReference type="PATRIC" id="fig|1260221.3.peg.4881"/>
<dbReference type="SUPFAM" id="SSF54593">
    <property type="entry name" value="Glyoxalase/Bleomycin resistance protein/Dihydroxybiphenyl dioxygenase"/>
    <property type="match status" value="1"/>
</dbReference>
<dbReference type="eggNOG" id="ENOG5031PEG">
    <property type="taxonomic scope" value="Bacteria"/>
</dbReference>
<dbReference type="GO" id="GO:0051213">
    <property type="term" value="F:dioxygenase activity"/>
    <property type="evidence" value="ECO:0007669"/>
    <property type="project" value="UniProtKB-KW"/>
</dbReference>
<dbReference type="KEGG" id="vni:VIBNI_B1275"/>
<keyword evidence="2" id="KW-1185">Reference proteome</keyword>
<gene>
    <name evidence="1" type="ORF">VIBNI_B1275</name>
</gene>
<dbReference type="AlphaFoldDB" id="U4KDB2"/>
<dbReference type="Gene3D" id="3.10.180.10">
    <property type="entry name" value="2,3-Dihydroxybiphenyl 1,2-Dioxygenase, domain 1"/>
    <property type="match status" value="1"/>
</dbReference>
<dbReference type="InterPro" id="IPR029068">
    <property type="entry name" value="Glyas_Bleomycin-R_OHBP_Dase"/>
</dbReference>
<dbReference type="RefSeq" id="WP_022561542.1">
    <property type="nucleotide sequence ID" value="NC_022543.1"/>
</dbReference>
<reference evidence="1 2" key="1">
    <citation type="journal article" date="2013" name="ISME J.">
        <title>Comparative genomics of pathogenic lineages of Vibrio nigripulchritudo identifies virulence-associated traits.</title>
        <authorList>
            <person name="Goudenege D."/>
            <person name="Labreuche Y."/>
            <person name="Krin E."/>
            <person name="Ansquer D."/>
            <person name="Mangenot S."/>
            <person name="Calteau A."/>
            <person name="Medigue C."/>
            <person name="Mazel D."/>
            <person name="Polz M.F."/>
            <person name="Le Roux F."/>
        </authorList>
    </citation>
    <scope>NUCLEOTIDE SEQUENCE [LARGE SCALE GENOMIC DNA]</scope>
    <source>
        <strain evidence="2">SnF1</strain>
    </source>
</reference>
<dbReference type="Proteomes" id="UP000016895">
    <property type="component" value="Chromosome 2"/>
</dbReference>
<organism evidence="1 2">
    <name type="scientific">Vibrio nigripulchritudo</name>
    <dbReference type="NCBI Taxonomy" id="28173"/>
    <lineage>
        <taxon>Bacteria</taxon>
        <taxon>Pseudomonadati</taxon>
        <taxon>Pseudomonadota</taxon>
        <taxon>Gammaproteobacteria</taxon>
        <taxon>Vibrionales</taxon>
        <taxon>Vibrionaceae</taxon>
        <taxon>Vibrio</taxon>
    </lineage>
</organism>
<proteinExistence type="predicted"/>
<protein>
    <submittedName>
        <fullName evidence="1">Putative Glyoxalase/Bleomycin resistance protein/Dihydroxybiphenyl dioxygenase</fullName>
    </submittedName>
</protein>
<accession>U4KDB2</accession>
<dbReference type="EMBL" id="FO203527">
    <property type="protein sequence ID" value="CCO61036.1"/>
    <property type="molecule type" value="Genomic_DNA"/>
</dbReference>
<name>U4KDB2_9VIBR</name>
<evidence type="ECO:0000313" key="1">
    <source>
        <dbReference type="EMBL" id="CCO61036.1"/>
    </source>
</evidence>